<proteinExistence type="predicted"/>
<evidence type="ECO:0000313" key="3">
    <source>
        <dbReference type="Proteomes" id="UP001317629"/>
    </source>
</evidence>
<sequence>MRKSVTFIAAALCGATALAALPAEVFGGPMSAASPTSVGLTASLEKAYYRGYRRGYYPRYGGYYRRGYGLPGAAVGAAAGVAGAAAGVLGAGIAGATGYGYPGYGGGYGGSSCWQWDPGAGWVWGC</sequence>
<accession>A0ABN6VR91</accession>
<keyword evidence="3" id="KW-1185">Reference proteome</keyword>
<name>A0ABN6VR91_9HYPH</name>
<organism evidence="2 3">
    <name type="scientific">Methylocystis iwaonis</name>
    <dbReference type="NCBI Taxonomy" id="2885079"/>
    <lineage>
        <taxon>Bacteria</taxon>
        <taxon>Pseudomonadati</taxon>
        <taxon>Pseudomonadota</taxon>
        <taxon>Alphaproteobacteria</taxon>
        <taxon>Hyphomicrobiales</taxon>
        <taxon>Methylocystaceae</taxon>
        <taxon>Methylocystis</taxon>
    </lineage>
</organism>
<keyword evidence="2" id="KW-0614">Plasmid</keyword>
<protein>
    <submittedName>
        <fullName evidence="2">Uncharacterized protein</fullName>
    </submittedName>
</protein>
<feature type="chain" id="PRO_5045118882" evidence="1">
    <location>
        <begin position="20"/>
        <end position="126"/>
    </location>
</feature>
<keyword evidence="1" id="KW-0732">Signal</keyword>
<reference evidence="2 3" key="1">
    <citation type="journal article" date="2023" name="Int. J. Syst. Evol. Microbiol.">
        <title>Methylocystis iwaonis sp. nov., a type II methane-oxidizing bacterium from surface soil of a rice paddy field in Japan, and emended description of the genus Methylocystis (ex Whittenbury et al. 1970) Bowman et al. 1993.</title>
        <authorList>
            <person name="Kaise H."/>
            <person name="Sawadogo J.B."/>
            <person name="Alam M.S."/>
            <person name="Ueno C."/>
            <person name="Dianou D."/>
            <person name="Shinjo R."/>
            <person name="Asakawa S."/>
        </authorList>
    </citation>
    <scope>NUCLEOTIDE SEQUENCE [LARGE SCALE GENOMIC DNA]</scope>
    <source>
        <strain evidence="2 3">SS37A-Re</strain>
    </source>
</reference>
<geneLocation type="plasmid" evidence="2 3">
    <name>pSS37A-Re-2</name>
</geneLocation>
<gene>
    <name evidence="2" type="ORF">SS37A_40120</name>
</gene>
<evidence type="ECO:0000313" key="2">
    <source>
        <dbReference type="EMBL" id="BDV36482.1"/>
    </source>
</evidence>
<dbReference type="Proteomes" id="UP001317629">
    <property type="component" value="Plasmid pSS37A-Re-2"/>
</dbReference>
<dbReference type="EMBL" id="AP027144">
    <property type="protein sequence ID" value="BDV36482.1"/>
    <property type="molecule type" value="Genomic_DNA"/>
</dbReference>
<feature type="signal peptide" evidence="1">
    <location>
        <begin position="1"/>
        <end position="19"/>
    </location>
</feature>
<evidence type="ECO:0000256" key="1">
    <source>
        <dbReference type="SAM" id="SignalP"/>
    </source>
</evidence>